<comment type="similarity">
    <text evidence="1">Belongs to the pseudomonas-type ThrB family.</text>
</comment>
<dbReference type="Proteomes" id="UP000239480">
    <property type="component" value="Unassembled WGS sequence"/>
</dbReference>
<keyword evidence="3" id="KW-0808">Transferase</keyword>
<evidence type="ECO:0000313" key="3">
    <source>
        <dbReference type="EMBL" id="PRY21204.1"/>
    </source>
</evidence>
<dbReference type="Pfam" id="PF01636">
    <property type="entry name" value="APH"/>
    <property type="match status" value="1"/>
</dbReference>
<sequence length="313" mass="34226">MTEEDAIEIAREAAEAWGGCDDAPRLVGFRENVVLEVRLRSGCRAALRLHRPGYQSHAAIEGELRWTQALSEAGFSCPRPLATCNGALTHRADDRVVSVIEWLDATPILDVPSVGREMVYRRLGRCLGDLHNLSDRLGGERFGRPSWDRDAFLGAAPLWGPFAANPSLSGAERRFLQVAEDTAGTELVALAEPDIGLIHADALQENVLDDGQTLWLIDFDDCGWGYRGYDLGVALVQHAASPDLPTLSRALLEGYAAVRPGFPKKSLPLFMMLRGFASAGWIVPRAPAGDPRQRSYAERALRLAEIYLGRSAP</sequence>
<dbReference type="Gene3D" id="3.90.1200.10">
    <property type="match status" value="1"/>
</dbReference>
<comment type="caution">
    <text evidence="3">The sequence shown here is derived from an EMBL/GenBank/DDBJ whole genome shotgun (WGS) entry which is preliminary data.</text>
</comment>
<dbReference type="InterPro" id="IPR011009">
    <property type="entry name" value="Kinase-like_dom_sf"/>
</dbReference>
<evidence type="ECO:0000259" key="2">
    <source>
        <dbReference type="Pfam" id="PF01636"/>
    </source>
</evidence>
<dbReference type="PANTHER" id="PTHR21064:SF6">
    <property type="entry name" value="AMINOGLYCOSIDE PHOSPHOTRANSFERASE DOMAIN-CONTAINING PROTEIN"/>
    <property type="match status" value="1"/>
</dbReference>
<dbReference type="PANTHER" id="PTHR21064">
    <property type="entry name" value="AMINOGLYCOSIDE PHOSPHOTRANSFERASE DOMAIN-CONTAINING PROTEIN-RELATED"/>
    <property type="match status" value="1"/>
</dbReference>
<dbReference type="GO" id="GO:0019202">
    <property type="term" value="F:amino acid kinase activity"/>
    <property type="evidence" value="ECO:0007669"/>
    <property type="project" value="TreeGrafter"/>
</dbReference>
<reference evidence="3 4" key="1">
    <citation type="submission" date="2018-03" db="EMBL/GenBank/DDBJ databases">
        <title>Genomic Encyclopedia of Archaeal and Bacterial Type Strains, Phase II (KMG-II): from individual species to whole genera.</title>
        <authorList>
            <person name="Goeker M."/>
        </authorList>
    </citation>
    <scope>NUCLEOTIDE SEQUENCE [LARGE SCALE GENOMIC DNA]</scope>
    <source>
        <strain evidence="3 4">DSM 29328</strain>
    </source>
</reference>
<accession>A0A2T0RJ25</accession>
<proteinExistence type="inferred from homology"/>
<gene>
    <name evidence="3" type="ORF">CLV78_11077</name>
</gene>
<name>A0A2T0RJ25_9RHOB</name>
<keyword evidence="4" id="KW-1185">Reference proteome</keyword>
<dbReference type="SUPFAM" id="SSF56112">
    <property type="entry name" value="Protein kinase-like (PK-like)"/>
    <property type="match status" value="1"/>
</dbReference>
<dbReference type="InterPro" id="IPR050249">
    <property type="entry name" value="Pseudomonas-type_ThrB"/>
</dbReference>
<dbReference type="EMBL" id="PVTD01000010">
    <property type="protein sequence ID" value="PRY21204.1"/>
    <property type="molecule type" value="Genomic_DNA"/>
</dbReference>
<dbReference type="AlphaFoldDB" id="A0A2T0RJ25"/>
<dbReference type="OrthoDB" id="241498at2"/>
<dbReference type="RefSeq" id="WP_106207008.1">
    <property type="nucleotide sequence ID" value="NZ_PVTD01000010.1"/>
</dbReference>
<dbReference type="InterPro" id="IPR002575">
    <property type="entry name" value="Aminoglycoside_PTrfase"/>
</dbReference>
<evidence type="ECO:0000313" key="4">
    <source>
        <dbReference type="Proteomes" id="UP000239480"/>
    </source>
</evidence>
<evidence type="ECO:0000256" key="1">
    <source>
        <dbReference type="ARBA" id="ARBA00038240"/>
    </source>
</evidence>
<protein>
    <submittedName>
        <fullName evidence="3">Ser/Thr protein kinase RdoA (MazF antagonist)</fullName>
    </submittedName>
</protein>
<keyword evidence="3" id="KW-0418">Kinase</keyword>
<feature type="domain" description="Aminoglycoside phosphotransferase" evidence="2">
    <location>
        <begin position="34"/>
        <end position="257"/>
    </location>
</feature>
<organism evidence="3 4">
    <name type="scientific">Aliiruegeria haliotis</name>
    <dbReference type="NCBI Taxonomy" id="1280846"/>
    <lineage>
        <taxon>Bacteria</taxon>
        <taxon>Pseudomonadati</taxon>
        <taxon>Pseudomonadota</taxon>
        <taxon>Alphaproteobacteria</taxon>
        <taxon>Rhodobacterales</taxon>
        <taxon>Roseobacteraceae</taxon>
        <taxon>Aliiruegeria</taxon>
    </lineage>
</organism>